<dbReference type="EMBL" id="SIHI01000045">
    <property type="protein sequence ID" value="TWT41449.1"/>
    <property type="molecule type" value="Genomic_DNA"/>
</dbReference>
<dbReference type="SUPFAM" id="SSF46955">
    <property type="entry name" value="Putative DNA-binding domain"/>
    <property type="match status" value="1"/>
</dbReference>
<sequence>MRFFAFHSSLVVQLILSSSVKVCIAECIAGRVDLGNITNEAFFPSLSFKIRPKEGETNNHTLDRRFTVAEKTAKQSTLLTPHDVAKMCGVSTKTIANWEEKELIPAGIRISPRSVRWREEVVLAWIRQGCPPASDFSELL</sequence>
<evidence type="ECO:0000313" key="2">
    <source>
        <dbReference type="EMBL" id="TWT41449.1"/>
    </source>
</evidence>
<protein>
    <submittedName>
        <fullName evidence="2">Helix-turn-helix domain protein</fullName>
    </submittedName>
</protein>
<keyword evidence="3" id="KW-1185">Reference proteome</keyword>
<dbReference type="Gene3D" id="1.10.1660.10">
    <property type="match status" value="1"/>
</dbReference>
<dbReference type="Proteomes" id="UP000317243">
    <property type="component" value="Unassembled WGS sequence"/>
</dbReference>
<evidence type="ECO:0000313" key="3">
    <source>
        <dbReference type="Proteomes" id="UP000317243"/>
    </source>
</evidence>
<dbReference type="OrthoDB" id="291753at2"/>
<gene>
    <name evidence="2" type="ORF">KOR42_48020</name>
</gene>
<name>A0A5C5VUX3_9PLAN</name>
<dbReference type="InterPro" id="IPR041657">
    <property type="entry name" value="HTH_17"/>
</dbReference>
<dbReference type="AlphaFoldDB" id="A0A5C5VUX3"/>
<dbReference type="GO" id="GO:0003677">
    <property type="term" value="F:DNA binding"/>
    <property type="evidence" value="ECO:0007669"/>
    <property type="project" value="InterPro"/>
</dbReference>
<proteinExistence type="predicted"/>
<organism evidence="2 3">
    <name type="scientific">Thalassoglobus neptunius</name>
    <dbReference type="NCBI Taxonomy" id="1938619"/>
    <lineage>
        <taxon>Bacteria</taxon>
        <taxon>Pseudomonadati</taxon>
        <taxon>Planctomycetota</taxon>
        <taxon>Planctomycetia</taxon>
        <taxon>Planctomycetales</taxon>
        <taxon>Planctomycetaceae</taxon>
        <taxon>Thalassoglobus</taxon>
    </lineage>
</organism>
<accession>A0A5C5VUX3</accession>
<dbReference type="GO" id="GO:0006355">
    <property type="term" value="P:regulation of DNA-templated transcription"/>
    <property type="evidence" value="ECO:0007669"/>
    <property type="project" value="InterPro"/>
</dbReference>
<reference evidence="2 3" key="1">
    <citation type="submission" date="2019-02" db="EMBL/GenBank/DDBJ databases">
        <title>Deep-cultivation of Planctomycetes and their phenomic and genomic characterization uncovers novel biology.</title>
        <authorList>
            <person name="Wiegand S."/>
            <person name="Jogler M."/>
            <person name="Boedeker C."/>
            <person name="Pinto D."/>
            <person name="Vollmers J."/>
            <person name="Rivas-Marin E."/>
            <person name="Kohn T."/>
            <person name="Peeters S.H."/>
            <person name="Heuer A."/>
            <person name="Rast P."/>
            <person name="Oberbeckmann S."/>
            <person name="Bunk B."/>
            <person name="Jeske O."/>
            <person name="Meyerdierks A."/>
            <person name="Storesund J.E."/>
            <person name="Kallscheuer N."/>
            <person name="Luecker S."/>
            <person name="Lage O.M."/>
            <person name="Pohl T."/>
            <person name="Merkel B.J."/>
            <person name="Hornburger P."/>
            <person name="Mueller R.-W."/>
            <person name="Bruemmer F."/>
            <person name="Labrenz M."/>
            <person name="Spormann A.M."/>
            <person name="Op Den Camp H."/>
            <person name="Overmann J."/>
            <person name="Amann R."/>
            <person name="Jetten M.S.M."/>
            <person name="Mascher T."/>
            <person name="Medema M.H."/>
            <person name="Devos D.P."/>
            <person name="Kaster A.-K."/>
            <person name="Ovreas L."/>
            <person name="Rohde M."/>
            <person name="Galperin M.Y."/>
            <person name="Jogler C."/>
        </authorList>
    </citation>
    <scope>NUCLEOTIDE SEQUENCE [LARGE SCALE GENOMIC DNA]</scope>
    <source>
        <strain evidence="2 3">KOR42</strain>
    </source>
</reference>
<comment type="caution">
    <text evidence="2">The sequence shown here is derived from an EMBL/GenBank/DDBJ whole genome shotgun (WGS) entry which is preliminary data.</text>
</comment>
<evidence type="ECO:0000259" key="1">
    <source>
        <dbReference type="Pfam" id="PF12728"/>
    </source>
</evidence>
<dbReference type="InterPro" id="IPR009061">
    <property type="entry name" value="DNA-bd_dom_put_sf"/>
</dbReference>
<feature type="domain" description="Helix-turn-helix" evidence="1">
    <location>
        <begin position="78"/>
        <end position="129"/>
    </location>
</feature>
<dbReference type="Pfam" id="PF12728">
    <property type="entry name" value="HTH_17"/>
    <property type="match status" value="1"/>
</dbReference>